<evidence type="ECO:0000256" key="1">
    <source>
        <dbReference type="ARBA" id="ARBA00004141"/>
    </source>
</evidence>
<comment type="subcellular location">
    <subcellularLocation>
        <location evidence="1">Membrane</location>
        <topology evidence="1">Multi-pass membrane protein</topology>
    </subcellularLocation>
</comment>
<dbReference type="AlphaFoldDB" id="A0A484ZUS6"/>
<dbReference type="PROSITE" id="PS51202">
    <property type="entry name" value="RCK_C"/>
    <property type="match status" value="1"/>
</dbReference>
<evidence type="ECO:0000313" key="9">
    <source>
        <dbReference type="EMBL" id="VFS52144.1"/>
    </source>
</evidence>
<evidence type="ECO:0000256" key="2">
    <source>
        <dbReference type="ARBA" id="ARBA00022448"/>
    </source>
</evidence>
<dbReference type="Gene3D" id="3.30.70.1450">
    <property type="entry name" value="Regulator of K+ conductance, C-terminal domain"/>
    <property type="match status" value="1"/>
</dbReference>
<keyword evidence="2" id="KW-0813">Transport</keyword>
<evidence type="ECO:0000256" key="7">
    <source>
        <dbReference type="SAM" id="Phobius"/>
    </source>
</evidence>
<organism evidence="9 10">
    <name type="scientific">Budvicia aquatica</name>
    <dbReference type="NCBI Taxonomy" id="82979"/>
    <lineage>
        <taxon>Bacteria</taxon>
        <taxon>Pseudomonadati</taxon>
        <taxon>Pseudomonadota</taxon>
        <taxon>Gammaproteobacteria</taxon>
        <taxon>Enterobacterales</taxon>
        <taxon>Budviciaceae</taxon>
        <taxon>Budvicia</taxon>
    </lineage>
</organism>
<accession>A0A484ZUS6</accession>
<keyword evidence="6 7" id="KW-0472">Membrane</keyword>
<dbReference type="EMBL" id="CAADJA010000002">
    <property type="protein sequence ID" value="VFS52144.1"/>
    <property type="molecule type" value="Genomic_DNA"/>
</dbReference>
<evidence type="ECO:0000256" key="6">
    <source>
        <dbReference type="ARBA" id="ARBA00023136"/>
    </source>
</evidence>
<dbReference type="PANTHER" id="PTHR43652:SF1">
    <property type="entry name" value="RESPONSE REGULATOR"/>
    <property type="match status" value="1"/>
</dbReference>
<dbReference type="GO" id="GO:0008324">
    <property type="term" value="F:monoatomic cation transmembrane transporter activity"/>
    <property type="evidence" value="ECO:0007669"/>
    <property type="project" value="InterPro"/>
</dbReference>
<protein>
    <submittedName>
        <fullName evidence="9">TrkA-C domain</fullName>
    </submittedName>
</protein>
<gene>
    <name evidence="9" type="ORF">NCTC12282_05686</name>
</gene>
<dbReference type="InterPro" id="IPR051679">
    <property type="entry name" value="DASS-Related_Transporters"/>
</dbReference>
<reference evidence="9 10" key="1">
    <citation type="submission" date="2019-03" db="EMBL/GenBank/DDBJ databases">
        <authorList>
            <consortium name="Pathogen Informatics"/>
        </authorList>
    </citation>
    <scope>NUCLEOTIDE SEQUENCE [LARGE SCALE GENOMIC DNA]</scope>
    <source>
        <strain evidence="9 10">NCTC12282</strain>
    </source>
</reference>
<keyword evidence="4" id="KW-0677">Repeat</keyword>
<keyword evidence="3 7" id="KW-0812">Transmembrane</keyword>
<sequence>MMTLVATPPNLVVNSELVRDGIEPFGFFSVTPIGLIVLLLGVGYMLVVRRWLVEPVDTTKAKTRSRRTMRDLIHAYKLSGRARRLSIRPGSPLIGRTLDELHLRSRYSANVIGIERWRKFRRVMISAFAATELRVHDVLLVDIYHPDADVRQFCTGRVVGADDFARGVFF</sequence>
<dbReference type="InterPro" id="IPR036721">
    <property type="entry name" value="RCK_C_sf"/>
</dbReference>
<feature type="transmembrane region" description="Helical" evidence="7">
    <location>
        <begin position="25"/>
        <end position="47"/>
    </location>
</feature>
<keyword evidence="5 7" id="KW-1133">Transmembrane helix</keyword>
<dbReference type="SUPFAM" id="SSF116726">
    <property type="entry name" value="TrkA C-terminal domain-like"/>
    <property type="match status" value="1"/>
</dbReference>
<proteinExistence type="predicted"/>
<dbReference type="Pfam" id="PF03600">
    <property type="entry name" value="CitMHS"/>
    <property type="match status" value="1"/>
</dbReference>
<evidence type="ECO:0000259" key="8">
    <source>
        <dbReference type="PROSITE" id="PS51202"/>
    </source>
</evidence>
<dbReference type="InterPro" id="IPR004680">
    <property type="entry name" value="Cit_transptr-like_dom"/>
</dbReference>
<dbReference type="InterPro" id="IPR006037">
    <property type="entry name" value="RCK_C"/>
</dbReference>
<name>A0A484ZUS6_9GAMM</name>
<dbReference type="GO" id="GO:0005886">
    <property type="term" value="C:plasma membrane"/>
    <property type="evidence" value="ECO:0007669"/>
    <property type="project" value="TreeGrafter"/>
</dbReference>
<dbReference type="GO" id="GO:0006813">
    <property type="term" value="P:potassium ion transport"/>
    <property type="evidence" value="ECO:0007669"/>
    <property type="project" value="InterPro"/>
</dbReference>
<evidence type="ECO:0000256" key="4">
    <source>
        <dbReference type="ARBA" id="ARBA00022737"/>
    </source>
</evidence>
<evidence type="ECO:0000256" key="3">
    <source>
        <dbReference type="ARBA" id="ARBA00022692"/>
    </source>
</evidence>
<feature type="domain" description="RCK C-terminal" evidence="8">
    <location>
        <begin position="70"/>
        <end position="159"/>
    </location>
</feature>
<evidence type="ECO:0000313" key="10">
    <source>
        <dbReference type="Proteomes" id="UP000373449"/>
    </source>
</evidence>
<dbReference type="Proteomes" id="UP000373449">
    <property type="component" value="Unassembled WGS sequence"/>
</dbReference>
<dbReference type="PANTHER" id="PTHR43652">
    <property type="entry name" value="BASIC AMINO ACID ANTIPORTER YFCC-RELATED"/>
    <property type="match status" value="1"/>
</dbReference>
<evidence type="ECO:0000256" key="5">
    <source>
        <dbReference type="ARBA" id="ARBA00022989"/>
    </source>
</evidence>